<dbReference type="Proteomes" id="UP000094043">
    <property type="component" value="Chromosome 4"/>
</dbReference>
<dbReference type="EMBL" id="CP143787">
    <property type="protein sequence ID" value="WVN88532.1"/>
    <property type="molecule type" value="Genomic_DNA"/>
</dbReference>
<evidence type="ECO:0000313" key="2">
    <source>
        <dbReference type="EMBL" id="WVN88532.1"/>
    </source>
</evidence>
<reference evidence="2" key="2">
    <citation type="journal article" date="2022" name="Elife">
        <title>Obligate sexual reproduction of a homothallic fungus closely related to the Cryptococcus pathogenic species complex.</title>
        <authorList>
            <person name="Passer A.R."/>
            <person name="Clancey S.A."/>
            <person name="Shea T."/>
            <person name="David-Palma M."/>
            <person name="Averette A.F."/>
            <person name="Boekhout T."/>
            <person name="Porcel B.M."/>
            <person name="Nowrousian M."/>
            <person name="Cuomo C.A."/>
            <person name="Sun S."/>
            <person name="Heitman J."/>
            <person name="Coelho M.A."/>
        </authorList>
    </citation>
    <scope>NUCLEOTIDE SEQUENCE</scope>
    <source>
        <strain evidence="2">CBS 7841</strain>
    </source>
</reference>
<evidence type="ECO:0000256" key="1">
    <source>
        <dbReference type="SAM" id="MobiDB-lite"/>
    </source>
</evidence>
<feature type="compositionally biased region" description="Basic and acidic residues" evidence="1">
    <location>
        <begin position="136"/>
        <end position="145"/>
    </location>
</feature>
<dbReference type="VEuPathDB" id="FungiDB:L203_03759"/>
<accession>A0A1E3IEY2</accession>
<feature type="compositionally biased region" description="Low complexity" evidence="1">
    <location>
        <begin position="1"/>
        <end position="12"/>
    </location>
</feature>
<dbReference type="RefSeq" id="XP_066069232.1">
    <property type="nucleotide sequence ID" value="XM_066213135.1"/>
</dbReference>
<protein>
    <submittedName>
        <fullName evidence="2">Uncharacterized protein</fullName>
    </submittedName>
</protein>
<name>A0A1E3IEY2_9TREE</name>
<sequence>MSWSSDISSISSALPATPTASPQIHSPLGSSDDWRARQTPPPSLQLYSSALKAKMAEGMAVAIQGLESGRRRGRYGNDEEEDPIERHVRLYLTPQTATRAQHPRRALCHLASDRSVSAPPTVTSHAVDVTLGGTSRKGDQHHEKLAASPSIPEPFVPGLLDFMPRRPDVWRVDSTSTVSSEASFEAINAEDMFRLYGVKRAQEFHEDSTATRPVKASRLTPTSIIHSLHDAANLPSPPASYRLPCRIDVVNRTDAEGKYGAPSRVDDPEGKARQIVLTVER</sequence>
<reference evidence="2" key="3">
    <citation type="submission" date="2024-01" db="EMBL/GenBank/DDBJ databases">
        <authorList>
            <person name="Coelho M.A."/>
            <person name="David-Palma M."/>
            <person name="Shea T."/>
            <person name="Sun S."/>
            <person name="Cuomo C.A."/>
            <person name="Heitman J."/>
        </authorList>
    </citation>
    <scope>NUCLEOTIDE SEQUENCE</scope>
    <source>
        <strain evidence="2">CBS 7841</strain>
    </source>
</reference>
<gene>
    <name evidence="2" type="ORF">L203_103743</name>
</gene>
<dbReference type="GeneID" id="91087953"/>
<evidence type="ECO:0000313" key="3">
    <source>
        <dbReference type="Proteomes" id="UP000094043"/>
    </source>
</evidence>
<feature type="region of interest" description="Disordered" evidence="1">
    <location>
        <begin position="131"/>
        <end position="150"/>
    </location>
</feature>
<keyword evidence="3" id="KW-1185">Reference proteome</keyword>
<organism evidence="2 3">
    <name type="scientific">Cryptococcus depauperatus CBS 7841</name>
    <dbReference type="NCBI Taxonomy" id="1295531"/>
    <lineage>
        <taxon>Eukaryota</taxon>
        <taxon>Fungi</taxon>
        <taxon>Dikarya</taxon>
        <taxon>Basidiomycota</taxon>
        <taxon>Agaricomycotina</taxon>
        <taxon>Tremellomycetes</taxon>
        <taxon>Tremellales</taxon>
        <taxon>Cryptococcaceae</taxon>
        <taxon>Cryptococcus</taxon>
    </lineage>
</organism>
<dbReference type="KEGG" id="cdep:91087953"/>
<feature type="region of interest" description="Disordered" evidence="1">
    <location>
        <begin position="1"/>
        <end position="43"/>
    </location>
</feature>
<dbReference type="OrthoDB" id="2564290at2759"/>
<dbReference type="AlphaFoldDB" id="A0A1E3IEY2"/>
<reference evidence="2" key="1">
    <citation type="submission" date="2016-06" db="EMBL/GenBank/DDBJ databases">
        <authorList>
            <person name="Cuomo C."/>
            <person name="Litvintseva A."/>
            <person name="Heitman J."/>
            <person name="Chen Y."/>
            <person name="Sun S."/>
            <person name="Springer D."/>
            <person name="Dromer F."/>
            <person name="Young S."/>
            <person name="Zeng Q."/>
            <person name="Chapman S."/>
            <person name="Gujja S."/>
            <person name="Saif S."/>
            <person name="Birren B."/>
        </authorList>
    </citation>
    <scope>NUCLEOTIDE SEQUENCE</scope>
    <source>
        <strain evidence="2">CBS 7841</strain>
    </source>
</reference>
<proteinExistence type="predicted"/>